<keyword evidence="3" id="KW-1185">Reference proteome</keyword>
<dbReference type="AlphaFoldDB" id="A0A0G3GVZ1"/>
<accession>A0A0G3GVZ1</accession>
<name>A0A0G3GVZ1_9CORY</name>
<feature type="region of interest" description="Disordered" evidence="1">
    <location>
        <begin position="105"/>
        <end position="126"/>
    </location>
</feature>
<dbReference type="RefSeq" id="WP_144413464.1">
    <property type="nucleotide sequence ID" value="NZ_CP011541.1"/>
</dbReference>
<gene>
    <name evidence="2" type="ORF">CEPID_05890</name>
</gene>
<protein>
    <submittedName>
        <fullName evidence="2">Uncharacterized protein</fullName>
    </submittedName>
</protein>
<proteinExistence type="predicted"/>
<dbReference type="EMBL" id="CP011541">
    <property type="protein sequence ID" value="AKK03042.1"/>
    <property type="molecule type" value="Genomic_DNA"/>
</dbReference>
<evidence type="ECO:0000256" key="1">
    <source>
        <dbReference type="SAM" id="MobiDB-lite"/>
    </source>
</evidence>
<dbReference type="Proteomes" id="UP000035368">
    <property type="component" value="Chromosome"/>
</dbReference>
<dbReference type="STRING" id="1050174.CEPID_05890"/>
<reference evidence="2 3" key="1">
    <citation type="submission" date="2015-05" db="EMBL/GenBank/DDBJ databases">
        <title>Complete genome sequence of Corynebacterium epidermidicanis DSM 45586, isolated from the skin of a dog suffering from pruritus.</title>
        <authorList>
            <person name="Ruckert C."/>
            <person name="Albersmeier A."/>
            <person name="Winkler A."/>
            <person name="Tauch A."/>
        </authorList>
    </citation>
    <scope>NUCLEOTIDE SEQUENCE [LARGE SCALE GENOMIC DNA]</scope>
    <source>
        <strain evidence="2 3">DSM 45586</strain>
    </source>
</reference>
<organism evidence="2 3">
    <name type="scientific">Corynebacterium epidermidicanis</name>
    <dbReference type="NCBI Taxonomy" id="1050174"/>
    <lineage>
        <taxon>Bacteria</taxon>
        <taxon>Bacillati</taxon>
        <taxon>Actinomycetota</taxon>
        <taxon>Actinomycetes</taxon>
        <taxon>Mycobacteriales</taxon>
        <taxon>Corynebacteriaceae</taxon>
        <taxon>Corynebacterium</taxon>
    </lineage>
</organism>
<dbReference type="PATRIC" id="fig|1050174.4.peg.1190"/>
<dbReference type="KEGG" id="cei:CEPID_05890"/>
<evidence type="ECO:0000313" key="2">
    <source>
        <dbReference type="EMBL" id="AKK03042.1"/>
    </source>
</evidence>
<evidence type="ECO:0000313" key="3">
    <source>
        <dbReference type="Proteomes" id="UP000035368"/>
    </source>
</evidence>
<sequence>MQRLNELTWVIGELENHFDSLATQPILLQTVTDISYSHLQTLEAAYVEVPDIARRQANAELERSLDLLNSEARKILAAIVHQKFKGLGNQRALLEHHVSGVQLYLDDNPAGEEAPGPGGSTRPSAS</sequence>